<dbReference type="PROSITE" id="PS00141">
    <property type="entry name" value="ASP_PROTEASE"/>
    <property type="match status" value="1"/>
</dbReference>
<dbReference type="RefSeq" id="WP_238311869.1">
    <property type="nucleotide sequence ID" value="NZ_BPQV01000008.1"/>
</dbReference>
<reference evidence="1" key="2">
    <citation type="submission" date="2021-08" db="EMBL/GenBank/DDBJ databases">
        <authorList>
            <person name="Tani A."/>
            <person name="Ola A."/>
            <person name="Ogura Y."/>
            <person name="Katsura K."/>
            <person name="Hayashi T."/>
        </authorList>
    </citation>
    <scope>NUCLEOTIDE SEQUENCE</scope>
    <source>
        <strain evidence="1">NBRC 15689</strain>
    </source>
</reference>
<evidence type="ECO:0000313" key="1">
    <source>
        <dbReference type="EMBL" id="GJE28077.1"/>
    </source>
</evidence>
<dbReference type="Gene3D" id="2.40.70.10">
    <property type="entry name" value="Acid Proteases"/>
    <property type="match status" value="1"/>
</dbReference>
<dbReference type="InterPro" id="IPR034122">
    <property type="entry name" value="Retropepsin-like_bacterial"/>
</dbReference>
<protein>
    <recommendedName>
        <fullName evidence="3">TIGR02281 family clan AA aspartic protease</fullName>
    </recommendedName>
</protein>
<dbReference type="Pfam" id="PF13975">
    <property type="entry name" value="gag-asp_proteas"/>
    <property type="match status" value="1"/>
</dbReference>
<dbReference type="SUPFAM" id="SSF50630">
    <property type="entry name" value="Acid proteases"/>
    <property type="match status" value="1"/>
</dbReference>
<dbReference type="Proteomes" id="UP001055156">
    <property type="component" value="Unassembled WGS sequence"/>
</dbReference>
<evidence type="ECO:0008006" key="3">
    <source>
        <dbReference type="Google" id="ProtNLM"/>
    </source>
</evidence>
<gene>
    <name evidence="1" type="ORF">LKMONMHP_2941</name>
</gene>
<dbReference type="InterPro" id="IPR021109">
    <property type="entry name" value="Peptidase_aspartic_dom_sf"/>
</dbReference>
<name>A0ABQ4T8R2_METOR</name>
<dbReference type="NCBIfam" id="TIGR02281">
    <property type="entry name" value="clan_AA_DTGA"/>
    <property type="match status" value="1"/>
</dbReference>
<accession>A0ABQ4T8R2</accession>
<dbReference type="InterPro" id="IPR011969">
    <property type="entry name" value="Clan_AA_Asp_peptidase_C"/>
</dbReference>
<evidence type="ECO:0000313" key="2">
    <source>
        <dbReference type="Proteomes" id="UP001055156"/>
    </source>
</evidence>
<organism evidence="1 2">
    <name type="scientific">Methylobacterium organophilum</name>
    <dbReference type="NCBI Taxonomy" id="410"/>
    <lineage>
        <taxon>Bacteria</taxon>
        <taxon>Pseudomonadati</taxon>
        <taxon>Pseudomonadota</taxon>
        <taxon>Alphaproteobacteria</taxon>
        <taxon>Hyphomicrobiales</taxon>
        <taxon>Methylobacteriaceae</taxon>
        <taxon>Methylobacterium</taxon>
    </lineage>
</organism>
<dbReference type="CDD" id="cd05483">
    <property type="entry name" value="retropepsin_like_bacteria"/>
    <property type="match status" value="1"/>
</dbReference>
<reference evidence="1" key="1">
    <citation type="journal article" date="2021" name="Front. Microbiol.">
        <title>Comprehensive Comparative Genomics and Phenotyping of Methylobacterium Species.</title>
        <authorList>
            <person name="Alessa O."/>
            <person name="Ogura Y."/>
            <person name="Fujitani Y."/>
            <person name="Takami H."/>
            <person name="Hayashi T."/>
            <person name="Sahin N."/>
            <person name="Tani A."/>
        </authorList>
    </citation>
    <scope>NUCLEOTIDE SEQUENCE</scope>
    <source>
        <strain evidence="1">NBRC 15689</strain>
    </source>
</reference>
<proteinExistence type="predicted"/>
<sequence length="172" mass="18154">MRQIILALGVCCLVGGVASTRIGRKPAAPVETAAVAAPGGAVTPVVTTAPNAITLNADERGHFLTEAVVDGRSLRMVVDTGASACVIMEEDAERIGLRPSPSEFRQEVATANGVIRVAPVRLNQVRIGAVSVRDVEAVVVPRGRLHMNLLGMSFLRRLHDFNIAGGRLTLRS</sequence>
<dbReference type="InterPro" id="IPR001969">
    <property type="entry name" value="Aspartic_peptidase_AS"/>
</dbReference>
<dbReference type="EMBL" id="BPQV01000008">
    <property type="protein sequence ID" value="GJE28077.1"/>
    <property type="molecule type" value="Genomic_DNA"/>
</dbReference>
<keyword evidence="2" id="KW-1185">Reference proteome</keyword>
<comment type="caution">
    <text evidence="1">The sequence shown here is derived from an EMBL/GenBank/DDBJ whole genome shotgun (WGS) entry which is preliminary data.</text>
</comment>